<sequence>MVLASHLVVLAERTCCRTGNAASGTLISDGQSDNLYPSCGCFPKHLPEVSQRNRNCIGSPIVAFGTCLRERCVFPINSFTLPSTPQEWTEVAADFERRWQFPHCIGAMDGKHVEIECPPNSVSDFINYKGFFSSVLLALVDANYNFLFVDIGCQGRISDGGVFKHTKLHTLLNSKQLGLPNIAPLQNSNLLAPYVIVADDAFALNENVMKPYSHQSNEVQKRIFNHRLSRARRVVENVFGICSSTFRILRKPMLLHPEKAAIVTMTVTLLHNFLRASESSNSSYCPPGTFDDDVNGEAIPVSIPLHPFLFITPCRVLPKPPDVPDQQTSIVRFLIEELGVPHIAITTIQHDSQPVNLPPFPLLPHRDSNQQNPAAQIVKYSTYHTGD</sequence>
<comment type="caution">
    <text evidence="9">The sequence shown here is derived from an EMBL/GenBank/DDBJ whole genome shotgun (WGS) entry which is preliminary data.</text>
</comment>
<dbReference type="PANTHER" id="PTHR22930:SF269">
    <property type="entry name" value="NUCLEASE HARBI1-LIKE PROTEIN"/>
    <property type="match status" value="1"/>
</dbReference>
<dbReference type="OrthoDB" id="6429055at2759"/>
<dbReference type="InterPro" id="IPR027806">
    <property type="entry name" value="HARBI1_dom"/>
</dbReference>
<gene>
    <name evidence="9" type="ORF">AVEN_33582_1</name>
</gene>
<evidence type="ECO:0000256" key="3">
    <source>
        <dbReference type="ARBA" id="ARBA00006958"/>
    </source>
</evidence>
<organism evidence="9 10">
    <name type="scientific">Araneus ventricosus</name>
    <name type="common">Orbweaver spider</name>
    <name type="synonym">Epeira ventricosa</name>
    <dbReference type="NCBI Taxonomy" id="182803"/>
    <lineage>
        <taxon>Eukaryota</taxon>
        <taxon>Metazoa</taxon>
        <taxon>Ecdysozoa</taxon>
        <taxon>Arthropoda</taxon>
        <taxon>Chelicerata</taxon>
        <taxon>Arachnida</taxon>
        <taxon>Araneae</taxon>
        <taxon>Araneomorphae</taxon>
        <taxon>Entelegynae</taxon>
        <taxon>Araneoidea</taxon>
        <taxon>Araneidae</taxon>
        <taxon>Araneus</taxon>
    </lineage>
</organism>
<evidence type="ECO:0000256" key="5">
    <source>
        <dbReference type="ARBA" id="ARBA00022723"/>
    </source>
</evidence>
<keyword evidence="4" id="KW-0540">Nuclease</keyword>
<feature type="domain" description="DDE Tnp4" evidence="8">
    <location>
        <begin position="108"/>
        <end position="272"/>
    </location>
</feature>
<evidence type="ECO:0000256" key="2">
    <source>
        <dbReference type="ARBA" id="ARBA00004123"/>
    </source>
</evidence>
<comment type="subcellular location">
    <subcellularLocation>
        <location evidence="2">Nucleus</location>
    </subcellularLocation>
</comment>
<evidence type="ECO:0000313" key="9">
    <source>
        <dbReference type="EMBL" id="GBN88317.1"/>
    </source>
</evidence>
<name>A0A4Y2SJK4_ARAVE</name>
<protein>
    <recommendedName>
        <fullName evidence="8">DDE Tnp4 domain-containing protein</fullName>
    </recommendedName>
</protein>
<dbReference type="GO" id="GO:0016787">
    <property type="term" value="F:hydrolase activity"/>
    <property type="evidence" value="ECO:0007669"/>
    <property type="project" value="UniProtKB-KW"/>
</dbReference>
<comment type="cofactor">
    <cofactor evidence="1">
        <name>a divalent metal cation</name>
        <dbReference type="ChEBI" id="CHEBI:60240"/>
    </cofactor>
</comment>
<proteinExistence type="inferred from homology"/>
<evidence type="ECO:0000256" key="4">
    <source>
        <dbReference type="ARBA" id="ARBA00022722"/>
    </source>
</evidence>
<keyword evidence="5" id="KW-0479">Metal-binding</keyword>
<dbReference type="GO" id="GO:0005634">
    <property type="term" value="C:nucleus"/>
    <property type="evidence" value="ECO:0007669"/>
    <property type="project" value="UniProtKB-SubCell"/>
</dbReference>
<dbReference type="Proteomes" id="UP000499080">
    <property type="component" value="Unassembled WGS sequence"/>
</dbReference>
<dbReference type="EMBL" id="BGPR01022225">
    <property type="protein sequence ID" value="GBN88317.1"/>
    <property type="molecule type" value="Genomic_DNA"/>
</dbReference>
<dbReference type="PANTHER" id="PTHR22930">
    <property type="match status" value="1"/>
</dbReference>
<evidence type="ECO:0000256" key="7">
    <source>
        <dbReference type="ARBA" id="ARBA00023242"/>
    </source>
</evidence>
<evidence type="ECO:0000256" key="1">
    <source>
        <dbReference type="ARBA" id="ARBA00001968"/>
    </source>
</evidence>
<evidence type="ECO:0000313" key="10">
    <source>
        <dbReference type="Proteomes" id="UP000499080"/>
    </source>
</evidence>
<accession>A0A4Y2SJK4</accession>
<dbReference type="GO" id="GO:0004518">
    <property type="term" value="F:nuclease activity"/>
    <property type="evidence" value="ECO:0007669"/>
    <property type="project" value="UniProtKB-KW"/>
</dbReference>
<keyword evidence="10" id="KW-1185">Reference proteome</keyword>
<dbReference type="GO" id="GO:0046872">
    <property type="term" value="F:metal ion binding"/>
    <property type="evidence" value="ECO:0007669"/>
    <property type="project" value="UniProtKB-KW"/>
</dbReference>
<dbReference type="Pfam" id="PF13359">
    <property type="entry name" value="DDE_Tnp_4"/>
    <property type="match status" value="1"/>
</dbReference>
<comment type="similarity">
    <text evidence="3">Belongs to the HARBI1 family.</text>
</comment>
<evidence type="ECO:0000256" key="6">
    <source>
        <dbReference type="ARBA" id="ARBA00022801"/>
    </source>
</evidence>
<reference evidence="9 10" key="1">
    <citation type="journal article" date="2019" name="Sci. Rep.">
        <title>Orb-weaving spider Araneus ventricosus genome elucidates the spidroin gene catalogue.</title>
        <authorList>
            <person name="Kono N."/>
            <person name="Nakamura H."/>
            <person name="Ohtoshi R."/>
            <person name="Moran D.A.P."/>
            <person name="Shinohara A."/>
            <person name="Yoshida Y."/>
            <person name="Fujiwara M."/>
            <person name="Mori M."/>
            <person name="Tomita M."/>
            <person name="Arakawa K."/>
        </authorList>
    </citation>
    <scope>NUCLEOTIDE SEQUENCE [LARGE SCALE GENOMIC DNA]</scope>
</reference>
<keyword evidence="7" id="KW-0539">Nucleus</keyword>
<dbReference type="AlphaFoldDB" id="A0A4Y2SJK4"/>
<dbReference type="InterPro" id="IPR045249">
    <property type="entry name" value="HARBI1-like"/>
</dbReference>
<evidence type="ECO:0000259" key="8">
    <source>
        <dbReference type="Pfam" id="PF13359"/>
    </source>
</evidence>
<keyword evidence="6" id="KW-0378">Hydrolase</keyword>